<feature type="chain" id="PRO_5015127975" description="Tetratricopeptide repeat protein" evidence="1">
    <location>
        <begin position="19"/>
        <end position="369"/>
    </location>
</feature>
<gene>
    <name evidence="2" type="ORF">B0I18_10643</name>
</gene>
<name>A0A2P8D1D1_9BACT</name>
<evidence type="ECO:0000256" key="1">
    <source>
        <dbReference type="SAM" id="SignalP"/>
    </source>
</evidence>
<dbReference type="OrthoDB" id="1490993at2"/>
<protein>
    <recommendedName>
        <fullName evidence="4">Tetratricopeptide repeat protein</fullName>
    </recommendedName>
</protein>
<dbReference type="Proteomes" id="UP000240572">
    <property type="component" value="Unassembled WGS sequence"/>
</dbReference>
<comment type="caution">
    <text evidence="2">The sequence shown here is derived from an EMBL/GenBank/DDBJ whole genome shotgun (WGS) entry which is preliminary data.</text>
</comment>
<organism evidence="2 3">
    <name type="scientific">Taibaiella chishuiensis</name>
    <dbReference type="NCBI Taxonomy" id="1434707"/>
    <lineage>
        <taxon>Bacteria</taxon>
        <taxon>Pseudomonadati</taxon>
        <taxon>Bacteroidota</taxon>
        <taxon>Chitinophagia</taxon>
        <taxon>Chitinophagales</taxon>
        <taxon>Chitinophagaceae</taxon>
        <taxon>Taibaiella</taxon>
    </lineage>
</organism>
<accession>A0A2P8D1D1</accession>
<sequence>MTRLILLILLFASNVAFATDNKIKAYLTLVNEAELLVCNEKLSEAIQHYDKAFSLKPSPLGKDLLNALLCAYQLDDTGRFKLYAAKLVKNGAFSNISNLRRYISKVPIGPNKEKYGKIWDDLSGKVVVGLDTVYRNQLIKLVQDDQDVRHYFVEKYHGDYNNGGKDSLNVFDSLNVIKLQNLFATKGFPTENKVGYDHNFPGNPPLYELIIRHDRSWTNRKTLDSVFYFAVINGDFPALTYGYWKDQSYGNTRDTVASYQKESYSRFGTDDLIVIDDVLYVDRFSELDKSKINRARAAIYMNSLEEEAVKARFQMKHKYYRFLDGTTFLQWDGMSPEDLQKVKDKSYNDSDISSFNVISNRKCEYGLEH</sequence>
<reference evidence="2 3" key="1">
    <citation type="submission" date="2018-03" db="EMBL/GenBank/DDBJ databases">
        <title>Genomic Encyclopedia of Type Strains, Phase III (KMG-III): the genomes of soil and plant-associated and newly described type strains.</title>
        <authorList>
            <person name="Whitman W."/>
        </authorList>
    </citation>
    <scope>NUCLEOTIDE SEQUENCE [LARGE SCALE GENOMIC DNA]</scope>
    <source>
        <strain evidence="2 3">CGMCC 1.12700</strain>
    </source>
</reference>
<keyword evidence="1" id="KW-0732">Signal</keyword>
<dbReference type="AlphaFoldDB" id="A0A2P8D1D1"/>
<dbReference type="EMBL" id="PYGD01000006">
    <property type="protein sequence ID" value="PSK91033.1"/>
    <property type="molecule type" value="Genomic_DNA"/>
</dbReference>
<dbReference type="RefSeq" id="WP_106523644.1">
    <property type="nucleotide sequence ID" value="NZ_PYGD01000006.1"/>
</dbReference>
<evidence type="ECO:0000313" key="2">
    <source>
        <dbReference type="EMBL" id="PSK91033.1"/>
    </source>
</evidence>
<proteinExistence type="predicted"/>
<keyword evidence="3" id="KW-1185">Reference proteome</keyword>
<evidence type="ECO:0008006" key="4">
    <source>
        <dbReference type="Google" id="ProtNLM"/>
    </source>
</evidence>
<feature type="signal peptide" evidence="1">
    <location>
        <begin position="1"/>
        <end position="18"/>
    </location>
</feature>
<evidence type="ECO:0000313" key="3">
    <source>
        <dbReference type="Proteomes" id="UP000240572"/>
    </source>
</evidence>